<protein>
    <submittedName>
        <fullName evidence="1">Uncharacterized protein</fullName>
    </submittedName>
</protein>
<keyword evidence="2" id="KW-1185">Reference proteome</keyword>
<dbReference type="AlphaFoldDB" id="A0A9D5DPH1"/>
<comment type="caution">
    <text evidence="1">The sequence shown here is derived from an EMBL/GenBank/DDBJ whole genome shotgun (WGS) entry which is preliminary data.</text>
</comment>
<accession>A0A9D5DPH1</accession>
<dbReference type="EMBL" id="LJJD01000015">
    <property type="protein sequence ID" value="KQL57649.1"/>
    <property type="molecule type" value="Genomic_DNA"/>
</dbReference>
<dbReference type="Proteomes" id="UP000051061">
    <property type="component" value="Unassembled WGS sequence"/>
</dbReference>
<reference evidence="1 2" key="1">
    <citation type="submission" date="2015-09" db="EMBL/GenBank/DDBJ databases">
        <title>Genome sequencing project for genomic taxonomy and phylogenomics of Bacillus-like bacteria.</title>
        <authorList>
            <person name="Liu B."/>
            <person name="Wang J."/>
            <person name="Zhu Y."/>
            <person name="Liu G."/>
            <person name="Chen Q."/>
            <person name="Chen Z."/>
            <person name="Lan J."/>
            <person name="Che J."/>
            <person name="Ge C."/>
            <person name="Shi H."/>
            <person name="Pan Z."/>
            <person name="Liu X."/>
        </authorList>
    </citation>
    <scope>NUCLEOTIDE SEQUENCE [LARGE SCALE GENOMIC DNA]</scope>
    <source>
        <strain evidence="1 2">DSM 19153</strain>
    </source>
</reference>
<sequence>MTLKTITRYDRMVTGALSSRFEPQGVETVKRIPKTSPTLPTARSVSENDIYSYGFAFYRKEAKSPSTRTNSLPNESLHILKNHYTFNTLYHKIKPLIHSLSTSTLESHQRDIEVLTAHFHRFNKTSNLTPYIQDGFIIDSYR</sequence>
<proteinExistence type="predicted"/>
<evidence type="ECO:0000313" key="1">
    <source>
        <dbReference type="EMBL" id="KQL57649.1"/>
    </source>
</evidence>
<gene>
    <name evidence="1" type="ORF">AN965_09165</name>
</gene>
<evidence type="ECO:0000313" key="2">
    <source>
        <dbReference type="Proteomes" id="UP000051061"/>
    </source>
</evidence>
<name>A0A9D5DPH1_9BACI</name>
<organism evidence="1 2">
    <name type="scientific">Alkalicoccobacillus plakortidis</name>
    <dbReference type="NCBI Taxonomy" id="444060"/>
    <lineage>
        <taxon>Bacteria</taxon>
        <taxon>Bacillati</taxon>
        <taxon>Bacillota</taxon>
        <taxon>Bacilli</taxon>
        <taxon>Bacillales</taxon>
        <taxon>Bacillaceae</taxon>
        <taxon>Alkalicoccobacillus</taxon>
    </lineage>
</organism>